<keyword evidence="2" id="KW-1185">Reference proteome</keyword>
<name>A0ABV4Q5V1_9ACTN</name>
<accession>A0ABV4Q5V1</accession>
<dbReference type="EMBL" id="JAXCEI010000002">
    <property type="protein sequence ID" value="MFA1538125.1"/>
    <property type="molecule type" value="Genomic_DNA"/>
</dbReference>
<organism evidence="1 2">
    <name type="scientific">Actinomadura monticuli</name>
    <dbReference type="NCBI Taxonomy" id="3097367"/>
    <lineage>
        <taxon>Bacteria</taxon>
        <taxon>Bacillati</taxon>
        <taxon>Actinomycetota</taxon>
        <taxon>Actinomycetes</taxon>
        <taxon>Streptosporangiales</taxon>
        <taxon>Thermomonosporaceae</taxon>
        <taxon>Actinomadura</taxon>
    </lineage>
</organism>
<gene>
    <name evidence="1" type="ORF">SM611_04220</name>
</gene>
<proteinExistence type="predicted"/>
<evidence type="ECO:0008006" key="3">
    <source>
        <dbReference type="Google" id="ProtNLM"/>
    </source>
</evidence>
<evidence type="ECO:0000313" key="2">
    <source>
        <dbReference type="Proteomes" id="UP001569963"/>
    </source>
</evidence>
<reference evidence="1 2" key="1">
    <citation type="submission" date="2023-11" db="EMBL/GenBank/DDBJ databases">
        <title>Actinomadura monticuli sp. nov., isolated from volcanic ash.</title>
        <authorList>
            <person name="Lee S.D."/>
            <person name="Yang H."/>
            <person name="Kim I.S."/>
        </authorList>
    </citation>
    <scope>NUCLEOTIDE SEQUENCE [LARGE SCALE GENOMIC DNA]</scope>
    <source>
        <strain evidence="1 2">DLS-62</strain>
    </source>
</reference>
<comment type="caution">
    <text evidence="1">The sequence shown here is derived from an EMBL/GenBank/DDBJ whole genome shotgun (WGS) entry which is preliminary data.</text>
</comment>
<sequence length="53" mass="5563">MVVTKDAGESDTLIDGGKGFALMFTRSFPACVAANSEMRGALGSRALVSLKRE</sequence>
<dbReference type="RefSeq" id="WP_371947468.1">
    <property type="nucleotide sequence ID" value="NZ_JAXCEI010000002.1"/>
</dbReference>
<evidence type="ECO:0000313" key="1">
    <source>
        <dbReference type="EMBL" id="MFA1538125.1"/>
    </source>
</evidence>
<dbReference type="Proteomes" id="UP001569963">
    <property type="component" value="Unassembled WGS sequence"/>
</dbReference>
<protein>
    <recommendedName>
        <fullName evidence="3">DUF397 domain-containing protein</fullName>
    </recommendedName>
</protein>